<dbReference type="PRINTS" id="PR00453">
    <property type="entry name" value="VWFADOMAIN"/>
</dbReference>
<dbReference type="FunFam" id="3.40.50.410:FF:000004">
    <property type="entry name" value="collagen alpha-6(VI) chain"/>
    <property type="match status" value="1"/>
</dbReference>
<dbReference type="InterPro" id="IPR002035">
    <property type="entry name" value="VWF_A"/>
</dbReference>
<dbReference type="AlphaFoldDB" id="A0AAD9JQ99"/>
<dbReference type="Gene3D" id="3.40.50.410">
    <property type="entry name" value="von Willebrand factor, type A domain"/>
    <property type="match status" value="1"/>
</dbReference>
<organism evidence="8 9">
    <name type="scientific">Paralvinella palmiformis</name>
    <dbReference type="NCBI Taxonomy" id="53620"/>
    <lineage>
        <taxon>Eukaryota</taxon>
        <taxon>Metazoa</taxon>
        <taxon>Spiralia</taxon>
        <taxon>Lophotrochozoa</taxon>
        <taxon>Annelida</taxon>
        <taxon>Polychaeta</taxon>
        <taxon>Sedentaria</taxon>
        <taxon>Canalipalpata</taxon>
        <taxon>Terebellida</taxon>
        <taxon>Terebelliformia</taxon>
        <taxon>Alvinellidae</taxon>
        <taxon>Paralvinella</taxon>
    </lineage>
</organism>
<reference evidence="8" key="1">
    <citation type="journal article" date="2023" name="Mol. Biol. Evol.">
        <title>Third-Generation Sequencing Reveals the Adaptive Role of the Epigenome in Three Deep-Sea Polychaetes.</title>
        <authorList>
            <person name="Perez M."/>
            <person name="Aroh O."/>
            <person name="Sun Y."/>
            <person name="Lan Y."/>
            <person name="Juniper S.K."/>
            <person name="Young C.R."/>
            <person name="Angers B."/>
            <person name="Qian P.Y."/>
        </authorList>
    </citation>
    <scope>NUCLEOTIDE SEQUENCE</scope>
    <source>
        <strain evidence="8">P08H-3</strain>
    </source>
</reference>
<comment type="subcellular location">
    <subcellularLocation>
        <location evidence="1">Secreted</location>
    </subcellularLocation>
</comment>
<keyword evidence="4" id="KW-0677">Repeat</keyword>
<dbReference type="SUPFAM" id="SSF53300">
    <property type="entry name" value="vWA-like"/>
    <property type="match status" value="1"/>
</dbReference>
<dbReference type="GO" id="GO:0005576">
    <property type="term" value="C:extracellular region"/>
    <property type="evidence" value="ECO:0007669"/>
    <property type="project" value="UniProtKB-SubCell"/>
</dbReference>
<evidence type="ECO:0000256" key="5">
    <source>
        <dbReference type="ARBA" id="ARBA00023180"/>
    </source>
</evidence>
<comment type="caution">
    <text evidence="8">The sequence shown here is derived from an EMBL/GenBank/DDBJ whole genome shotgun (WGS) entry which is preliminary data.</text>
</comment>
<evidence type="ECO:0000313" key="9">
    <source>
        <dbReference type="Proteomes" id="UP001208570"/>
    </source>
</evidence>
<dbReference type="SMART" id="SM00327">
    <property type="entry name" value="VWA"/>
    <property type="match status" value="1"/>
</dbReference>
<evidence type="ECO:0000256" key="2">
    <source>
        <dbReference type="ARBA" id="ARBA00022525"/>
    </source>
</evidence>
<dbReference type="InterPro" id="IPR036465">
    <property type="entry name" value="vWFA_dom_sf"/>
</dbReference>
<feature type="chain" id="PRO_5042213598" description="VWFA domain-containing protein" evidence="6">
    <location>
        <begin position="21"/>
        <end position="500"/>
    </location>
</feature>
<sequence length="500" mass="55252">MVKTIIILEVLLGLATLGTTTEDGTLTPGGNGSQLVESACDRIQASCIFDDDKLLLRRIAYVESLDGYDPDTYREGYHGGIWQVDQGFFDTTKSTSAEHELYPYIEEIHSKLSIDWQIVTWQDCRRPLVSALAARLYIQYTSRDNNNGIPRDISSQADFWKTYYRTSGSTQDYIDKCNALETGCENGHGADIVFVLDGSDNIGYTHFEEIKEFVKDVVGGWNIGSYQIGVIQYSDDVNTEFNLNDYSTRDQIINAVNNIQYQDGSQTNTYLALERLIDEAFLPINGGRSQGIPKVAIIVTADQSANPSLTISEAERAHRAGIIMLAVGIGSSIDQTELEAIASEPKCLHLFLLSDFNEIGDLKYAIEKRTCEVSGCDLPDGFGVTFVISDIPESGVKKVNAFLLGDGGDDDNDDYYNDEDDQITIAHTPSWSTTSTPTTGYDCDANNPCTPENVEQGNYYFPHRDPDKFVQCDAHGGCLVKHCDPGTVWDPDITACIRAP</sequence>
<proteinExistence type="predicted"/>
<dbReference type="PROSITE" id="PS50234">
    <property type="entry name" value="VWFA"/>
    <property type="match status" value="1"/>
</dbReference>
<feature type="domain" description="VWFA" evidence="7">
    <location>
        <begin position="191"/>
        <end position="366"/>
    </location>
</feature>
<evidence type="ECO:0000313" key="8">
    <source>
        <dbReference type="EMBL" id="KAK2157276.1"/>
    </source>
</evidence>
<dbReference type="PANTHER" id="PTHR24020:SF20">
    <property type="entry name" value="PH DOMAIN-CONTAINING PROTEIN"/>
    <property type="match status" value="1"/>
</dbReference>
<evidence type="ECO:0000259" key="7">
    <source>
        <dbReference type="PROSITE" id="PS50234"/>
    </source>
</evidence>
<gene>
    <name evidence="8" type="ORF">LSH36_194g05095</name>
</gene>
<dbReference type="InterPro" id="IPR050525">
    <property type="entry name" value="ECM_Assembly_Org"/>
</dbReference>
<keyword evidence="3 6" id="KW-0732">Signal</keyword>
<dbReference type="Pfam" id="PF00092">
    <property type="entry name" value="VWA"/>
    <property type="match status" value="1"/>
</dbReference>
<feature type="signal peptide" evidence="6">
    <location>
        <begin position="1"/>
        <end position="20"/>
    </location>
</feature>
<dbReference type="SUPFAM" id="SSF57625">
    <property type="entry name" value="Invertebrate chitin-binding proteins"/>
    <property type="match status" value="1"/>
</dbReference>
<evidence type="ECO:0000256" key="1">
    <source>
        <dbReference type="ARBA" id="ARBA00004613"/>
    </source>
</evidence>
<dbReference type="Proteomes" id="UP001208570">
    <property type="component" value="Unassembled WGS sequence"/>
</dbReference>
<dbReference type="CDD" id="cd01450">
    <property type="entry name" value="vWFA_subfamily_ECM"/>
    <property type="match status" value="1"/>
</dbReference>
<keyword evidence="2" id="KW-0964">Secreted</keyword>
<evidence type="ECO:0000256" key="6">
    <source>
        <dbReference type="SAM" id="SignalP"/>
    </source>
</evidence>
<protein>
    <recommendedName>
        <fullName evidence="7">VWFA domain-containing protein</fullName>
    </recommendedName>
</protein>
<name>A0AAD9JQ99_9ANNE</name>
<dbReference type="EMBL" id="JAODUP010000194">
    <property type="protein sequence ID" value="KAK2157276.1"/>
    <property type="molecule type" value="Genomic_DNA"/>
</dbReference>
<dbReference type="GO" id="GO:0008061">
    <property type="term" value="F:chitin binding"/>
    <property type="evidence" value="ECO:0007669"/>
    <property type="project" value="InterPro"/>
</dbReference>
<keyword evidence="5" id="KW-0325">Glycoprotein</keyword>
<keyword evidence="9" id="KW-1185">Reference proteome</keyword>
<accession>A0AAD9JQ99</accession>
<dbReference type="InterPro" id="IPR036508">
    <property type="entry name" value="Chitin-bd_dom_sf"/>
</dbReference>
<evidence type="ECO:0000256" key="4">
    <source>
        <dbReference type="ARBA" id="ARBA00022737"/>
    </source>
</evidence>
<dbReference type="PANTHER" id="PTHR24020">
    <property type="entry name" value="COLLAGEN ALPHA"/>
    <property type="match status" value="1"/>
</dbReference>
<evidence type="ECO:0000256" key="3">
    <source>
        <dbReference type="ARBA" id="ARBA00022729"/>
    </source>
</evidence>